<accession>A0A4R6BT97</accession>
<sequence length="243" mass="28376">MWINEVSELTGLTKRTLRYYDTLGLVSPEADESGYRNYSDEDLERLYRVMLYKGLGLSLERIKESLDEELSLELLQGQLQHLEKERNRVDEQINLLKAAIISKEEKHMTNRKFEQFKQQQIDFNEQHYGEEIRNQYGESAVEAANAKFNGLTEDEYNDASAIDAQLKKLLTEAVHTKALPSDKIGADIAELHKAWLNYYWPKYNREMHLGLMMTYEADTRFKDYYNVTTGAADYLIEAIKCHI</sequence>
<dbReference type="Pfam" id="PF07739">
    <property type="entry name" value="TipAS"/>
    <property type="match status" value="1"/>
</dbReference>
<dbReference type="InterPro" id="IPR009061">
    <property type="entry name" value="DNA-bd_dom_put_sf"/>
</dbReference>
<proteinExistence type="predicted"/>
<dbReference type="InterPro" id="IPR036244">
    <property type="entry name" value="TipA-like_antibiotic-bd"/>
</dbReference>
<dbReference type="OrthoDB" id="9814833at2"/>
<comment type="caution">
    <text evidence="7">The sequence shown here is derived from an EMBL/GenBank/DDBJ whole genome shotgun (WGS) entry which is preliminary data.</text>
</comment>
<dbReference type="InterPro" id="IPR012925">
    <property type="entry name" value="TipAS_dom"/>
</dbReference>
<dbReference type="PANTHER" id="PTHR30204:SF69">
    <property type="entry name" value="MERR-FAMILY TRANSCRIPTIONAL REGULATOR"/>
    <property type="match status" value="1"/>
</dbReference>
<keyword evidence="3" id="KW-0238">DNA-binding</keyword>
<dbReference type="GO" id="GO:0003700">
    <property type="term" value="F:DNA-binding transcription factor activity"/>
    <property type="evidence" value="ECO:0007669"/>
    <property type="project" value="InterPro"/>
</dbReference>
<organism evidence="7 8">
    <name type="scientific">Macrococcus lamae</name>
    <dbReference type="NCBI Taxonomy" id="198484"/>
    <lineage>
        <taxon>Bacteria</taxon>
        <taxon>Bacillati</taxon>
        <taxon>Bacillota</taxon>
        <taxon>Bacilli</taxon>
        <taxon>Bacillales</taxon>
        <taxon>Staphylococcaceae</taxon>
        <taxon>Macrococcus</taxon>
    </lineage>
</organism>
<dbReference type="PANTHER" id="PTHR30204">
    <property type="entry name" value="REDOX-CYCLING DRUG-SENSING TRANSCRIPTIONAL ACTIVATOR SOXR"/>
    <property type="match status" value="1"/>
</dbReference>
<dbReference type="InterPro" id="IPR047057">
    <property type="entry name" value="MerR_fam"/>
</dbReference>
<evidence type="ECO:0000259" key="6">
    <source>
        <dbReference type="PROSITE" id="PS50937"/>
    </source>
</evidence>
<dbReference type="SUPFAM" id="SSF89082">
    <property type="entry name" value="Antibiotic binding domain of TipA-like multidrug resistance regulators"/>
    <property type="match status" value="1"/>
</dbReference>
<dbReference type="SUPFAM" id="SSF46955">
    <property type="entry name" value="Putative DNA-binding domain"/>
    <property type="match status" value="1"/>
</dbReference>
<keyword evidence="2" id="KW-0805">Transcription regulation</keyword>
<feature type="domain" description="HTH merR-type" evidence="6">
    <location>
        <begin position="1"/>
        <end position="68"/>
    </location>
</feature>
<dbReference type="Gene3D" id="1.10.490.50">
    <property type="entry name" value="Antibiotic binding domain of TipA-like multidrug resistance regulators"/>
    <property type="match status" value="1"/>
</dbReference>
<dbReference type="EMBL" id="SCWB01000012">
    <property type="protein sequence ID" value="TDM07871.1"/>
    <property type="molecule type" value="Genomic_DNA"/>
</dbReference>
<dbReference type="RefSeq" id="WP_133444068.1">
    <property type="nucleotide sequence ID" value="NZ_SCWB01000012.1"/>
</dbReference>
<reference evidence="7 8" key="1">
    <citation type="submission" date="2019-01" db="EMBL/GenBank/DDBJ databases">
        <title>Draft genome sequences of the type strains of six Macrococcus species.</title>
        <authorList>
            <person name="Mazhar S."/>
            <person name="Altermann E."/>
            <person name="Hill C."/>
            <person name="Mcauliffe O."/>
        </authorList>
    </citation>
    <scope>NUCLEOTIDE SEQUENCE [LARGE SCALE GENOMIC DNA]</scope>
    <source>
        <strain evidence="7 8">CCM4815</strain>
    </source>
</reference>
<keyword evidence="8" id="KW-1185">Reference proteome</keyword>
<evidence type="ECO:0000256" key="4">
    <source>
        <dbReference type="ARBA" id="ARBA00023163"/>
    </source>
</evidence>
<dbReference type="AlphaFoldDB" id="A0A4R6BT97"/>
<protein>
    <submittedName>
        <fullName evidence="7">MerR family transcriptional regulator</fullName>
    </submittedName>
</protein>
<name>A0A4R6BT97_9STAP</name>
<evidence type="ECO:0000313" key="7">
    <source>
        <dbReference type="EMBL" id="TDM07871.1"/>
    </source>
</evidence>
<keyword evidence="4" id="KW-0804">Transcription</keyword>
<dbReference type="Proteomes" id="UP000294802">
    <property type="component" value="Unassembled WGS sequence"/>
</dbReference>
<evidence type="ECO:0000256" key="1">
    <source>
        <dbReference type="ARBA" id="ARBA00022491"/>
    </source>
</evidence>
<dbReference type="InterPro" id="IPR000551">
    <property type="entry name" value="MerR-type_HTH_dom"/>
</dbReference>
<dbReference type="GO" id="GO:0003677">
    <property type="term" value="F:DNA binding"/>
    <property type="evidence" value="ECO:0007669"/>
    <property type="project" value="UniProtKB-KW"/>
</dbReference>
<evidence type="ECO:0000256" key="5">
    <source>
        <dbReference type="SAM" id="Coils"/>
    </source>
</evidence>
<evidence type="ECO:0000256" key="3">
    <source>
        <dbReference type="ARBA" id="ARBA00023125"/>
    </source>
</evidence>
<dbReference type="CDD" id="cd00592">
    <property type="entry name" value="HTH_MerR-like"/>
    <property type="match status" value="1"/>
</dbReference>
<feature type="coiled-coil region" evidence="5">
    <location>
        <begin position="72"/>
        <end position="99"/>
    </location>
</feature>
<evidence type="ECO:0000313" key="8">
    <source>
        <dbReference type="Proteomes" id="UP000294802"/>
    </source>
</evidence>
<evidence type="ECO:0000256" key="2">
    <source>
        <dbReference type="ARBA" id="ARBA00023015"/>
    </source>
</evidence>
<gene>
    <name evidence="7" type="ORF">ERX29_07405</name>
</gene>
<dbReference type="SMART" id="SM00422">
    <property type="entry name" value="HTH_MERR"/>
    <property type="match status" value="1"/>
</dbReference>
<keyword evidence="5" id="KW-0175">Coiled coil</keyword>
<dbReference type="PROSITE" id="PS50937">
    <property type="entry name" value="HTH_MERR_2"/>
    <property type="match status" value="1"/>
</dbReference>
<keyword evidence="1" id="KW-0678">Repressor</keyword>
<dbReference type="Pfam" id="PF13411">
    <property type="entry name" value="MerR_1"/>
    <property type="match status" value="1"/>
</dbReference>
<dbReference type="Gene3D" id="1.10.1660.10">
    <property type="match status" value="1"/>
</dbReference>